<organism evidence="1 2">
    <name type="scientific">Dissostichus eleginoides</name>
    <name type="common">Patagonian toothfish</name>
    <name type="synonym">Dissostichus amissus</name>
    <dbReference type="NCBI Taxonomy" id="100907"/>
    <lineage>
        <taxon>Eukaryota</taxon>
        <taxon>Metazoa</taxon>
        <taxon>Chordata</taxon>
        <taxon>Craniata</taxon>
        <taxon>Vertebrata</taxon>
        <taxon>Euteleostomi</taxon>
        <taxon>Actinopterygii</taxon>
        <taxon>Neopterygii</taxon>
        <taxon>Teleostei</taxon>
        <taxon>Neoteleostei</taxon>
        <taxon>Acanthomorphata</taxon>
        <taxon>Eupercaria</taxon>
        <taxon>Perciformes</taxon>
        <taxon>Notothenioidei</taxon>
        <taxon>Nototheniidae</taxon>
        <taxon>Dissostichus</taxon>
    </lineage>
</organism>
<dbReference type="Proteomes" id="UP001228049">
    <property type="component" value="Unassembled WGS sequence"/>
</dbReference>
<dbReference type="AlphaFoldDB" id="A0AAD9FKX9"/>
<sequence>MGLKLQAILLMAPSNPSIDMSRDLVIRCLMVCLGESTDHLLKEYDDPEEDNVSQDLAAVRMTIYRAKNNAPEDIDIVVEGIKFNCRMFGKDEKVFCLRLFVFVLETCDLLNCDRLDGLDLGDGDRLLLSPPTYLGGFAALSSLSKVPENET</sequence>
<proteinExistence type="predicted"/>
<name>A0AAD9FKX9_DISEL</name>
<comment type="caution">
    <text evidence="1">The sequence shown here is derived from an EMBL/GenBank/DDBJ whole genome shotgun (WGS) entry which is preliminary data.</text>
</comment>
<accession>A0AAD9FKX9</accession>
<dbReference type="EMBL" id="JASDAP010000001">
    <property type="protein sequence ID" value="KAK1906652.1"/>
    <property type="molecule type" value="Genomic_DNA"/>
</dbReference>
<gene>
    <name evidence="1" type="ORF">KUDE01_009048</name>
</gene>
<evidence type="ECO:0000313" key="1">
    <source>
        <dbReference type="EMBL" id="KAK1906652.1"/>
    </source>
</evidence>
<protein>
    <submittedName>
        <fullName evidence="1">Signal peptide peptidase-like 3</fullName>
    </submittedName>
</protein>
<keyword evidence="2" id="KW-1185">Reference proteome</keyword>
<evidence type="ECO:0000313" key="2">
    <source>
        <dbReference type="Proteomes" id="UP001228049"/>
    </source>
</evidence>
<reference evidence="1" key="1">
    <citation type="submission" date="2023-04" db="EMBL/GenBank/DDBJ databases">
        <title>Chromosome-level genome of Chaenocephalus aceratus.</title>
        <authorList>
            <person name="Park H."/>
        </authorList>
    </citation>
    <scope>NUCLEOTIDE SEQUENCE</scope>
    <source>
        <strain evidence="1">DE</strain>
        <tissue evidence="1">Muscle</tissue>
    </source>
</reference>